<sequence length="605" mass="66934">MYRYLVFSSRGGETLPESDIAEIMDRLGARSAATWHNRYTDRTISIWDTGDPSGAFRTSLFEPGVFILGRVISRSGGYPEWRARSICDVSGVSGLRAQARWLFENIWGAYVAIECNPVDHSLSLLRDPSGGLPCHHIRWKNMDVFSSNADLFRTFPGQTFTVDFGSVAAAALLPNICKSSTGILEIGTVLPGELSTFGADRERQYMWNPVQLAGDRLVIGRSEAAAMLRDTLIGVTGALARPYAKILHNLGGLDSSILLACLQVSRPGDALTCVTHFSDSFRGDERHYTRAMAAHAGAELIETRLDPARVDLPSLDRQELGASPSSVFDCLQMAGNLHGIAAERDVDAFTYGFGGDIVLYNMPGVYPALDYVAQKQPFARLPRILLDAAQCSGWSMRETVFRLFSEMAAPADCTCYVLNLIPPMPRMPFLNPDVAKLDDAIARIHPTLVAPADFPKGKYLQIATSAYLNIDYHLSVQGQREIDRLCPLLAQPFLELCYRLPTWQQIDGGIDRSLARSAFRDLLPDHIVGRVSKSVPEGIYDQVFIRNRDMISARLMDGRLVSNAIVNRTYLEDALHSADALSVSSLSTILQLYDWEIWADRWSAS</sequence>
<dbReference type="Gene3D" id="3.40.50.620">
    <property type="entry name" value="HUPs"/>
    <property type="match status" value="2"/>
</dbReference>
<dbReference type="InterPro" id="IPR001962">
    <property type="entry name" value="Asn_synthase"/>
</dbReference>
<dbReference type="RefSeq" id="WP_181267678.1">
    <property type="nucleotide sequence ID" value="NZ_BAAAGB010000001.1"/>
</dbReference>
<dbReference type="Proteomes" id="UP000589292">
    <property type="component" value="Unassembled WGS sequence"/>
</dbReference>
<evidence type="ECO:0000313" key="2">
    <source>
        <dbReference type="EMBL" id="MBA1375093.1"/>
    </source>
</evidence>
<dbReference type="InterPro" id="IPR014729">
    <property type="entry name" value="Rossmann-like_a/b/a_fold"/>
</dbReference>
<name>A0A7V8RET5_9SPHN</name>
<dbReference type="EMBL" id="VDES01000002">
    <property type="protein sequence ID" value="MBA1375093.1"/>
    <property type="molecule type" value="Genomic_DNA"/>
</dbReference>
<keyword evidence="3" id="KW-1185">Reference proteome</keyword>
<evidence type="ECO:0000313" key="3">
    <source>
        <dbReference type="Proteomes" id="UP000589292"/>
    </source>
</evidence>
<evidence type="ECO:0000259" key="1">
    <source>
        <dbReference type="Pfam" id="PF00733"/>
    </source>
</evidence>
<organism evidence="2 3">
    <name type="scientific">Sphingomonas ursincola</name>
    <dbReference type="NCBI Taxonomy" id="56361"/>
    <lineage>
        <taxon>Bacteria</taxon>
        <taxon>Pseudomonadati</taxon>
        <taxon>Pseudomonadota</taxon>
        <taxon>Alphaproteobacteria</taxon>
        <taxon>Sphingomonadales</taxon>
        <taxon>Sphingomonadaceae</taxon>
        <taxon>Sphingomonas</taxon>
    </lineage>
</organism>
<dbReference type="AlphaFoldDB" id="A0A7V8RET5"/>
<proteinExistence type="predicted"/>
<accession>A0A7V8RET5</accession>
<reference evidence="2 3" key="1">
    <citation type="journal article" date="1994" name="Int. J. Syst. Bacteriol.">
        <title>Phylogenetic positions of novel aerobic, bacteriochlorophyll a-containing bacteria and description of Roseococcus thiosulfatophilus gen. nov., sp. nov., Erythromicrobium ramosum gen. nov., sp. nov., and Erythrobacter litoralis sp. nov.</title>
        <authorList>
            <person name="Yurkov V."/>
            <person name="Stackebrandt E."/>
            <person name="Holmes A."/>
            <person name="Fuerst J.A."/>
            <person name="Hugenholtz P."/>
            <person name="Golecki J."/>
            <person name="Gad'on N."/>
            <person name="Gorlenko V.M."/>
            <person name="Kompantseva E.I."/>
            <person name="Drews G."/>
        </authorList>
    </citation>
    <scope>NUCLEOTIDE SEQUENCE [LARGE SCALE GENOMIC DNA]</scope>
    <source>
        <strain evidence="2 3">KR-99</strain>
    </source>
</reference>
<dbReference type="SUPFAM" id="SSF52402">
    <property type="entry name" value="Adenine nucleotide alpha hydrolases-like"/>
    <property type="match status" value="1"/>
</dbReference>
<gene>
    <name evidence="2" type="ORF">FG486_12155</name>
</gene>
<comment type="caution">
    <text evidence="2">The sequence shown here is derived from an EMBL/GenBank/DDBJ whole genome shotgun (WGS) entry which is preliminary data.</text>
</comment>
<feature type="domain" description="Asparagine synthetase" evidence="1">
    <location>
        <begin position="251"/>
        <end position="595"/>
    </location>
</feature>
<protein>
    <recommendedName>
        <fullName evidence="1">Asparagine synthetase domain-containing protein</fullName>
    </recommendedName>
</protein>
<dbReference type="GO" id="GO:0004066">
    <property type="term" value="F:asparagine synthase (glutamine-hydrolyzing) activity"/>
    <property type="evidence" value="ECO:0007669"/>
    <property type="project" value="InterPro"/>
</dbReference>
<dbReference type="Pfam" id="PF00733">
    <property type="entry name" value="Asn_synthase"/>
    <property type="match status" value="1"/>
</dbReference>
<dbReference type="GO" id="GO:0006529">
    <property type="term" value="P:asparagine biosynthetic process"/>
    <property type="evidence" value="ECO:0007669"/>
    <property type="project" value="InterPro"/>
</dbReference>